<reference evidence="2 3" key="1">
    <citation type="submission" date="2024-03" db="EMBL/GenBank/DDBJ databases">
        <title>Sulfurimonas sp. HSL3-1.</title>
        <authorList>
            <person name="Wang S."/>
        </authorList>
    </citation>
    <scope>NUCLEOTIDE SEQUENCE [LARGE SCALE GENOMIC DNA]</scope>
    <source>
        <strain evidence="2 3">HSL3-1</strain>
    </source>
</reference>
<feature type="transmembrane region" description="Helical" evidence="1">
    <location>
        <begin position="23"/>
        <end position="44"/>
    </location>
</feature>
<name>A0ABZ3HA06_9BACT</name>
<organism evidence="2 3">
    <name type="scientific">Sulfurimonas diazotrophicus</name>
    <dbReference type="NCBI Taxonomy" id="3131939"/>
    <lineage>
        <taxon>Bacteria</taxon>
        <taxon>Pseudomonadati</taxon>
        <taxon>Campylobacterota</taxon>
        <taxon>Epsilonproteobacteria</taxon>
        <taxon>Campylobacterales</taxon>
        <taxon>Sulfurimonadaceae</taxon>
        <taxon>Sulfurimonas</taxon>
    </lineage>
</organism>
<keyword evidence="3" id="KW-1185">Reference proteome</keyword>
<dbReference type="Proteomes" id="UP001447842">
    <property type="component" value="Chromosome"/>
</dbReference>
<evidence type="ECO:0000313" key="2">
    <source>
        <dbReference type="EMBL" id="XAU14511.1"/>
    </source>
</evidence>
<protein>
    <recommendedName>
        <fullName evidence="4">DUF4381 domain-containing protein</fullName>
    </recommendedName>
</protein>
<evidence type="ECO:0000313" key="3">
    <source>
        <dbReference type="Proteomes" id="UP001447842"/>
    </source>
</evidence>
<dbReference type="EMBL" id="CP147920">
    <property type="protein sequence ID" value="XAU14511.1"/>
    <property type="molecule type" value="Genomic_DNA"/>
</dbReference>
<sequence>MRSDDIPLHDIKPLVEIHDYTPYYLAAAAAVVLFFLLLVLYLVIRRYREERRENARRASLKALEAVNLDDAKDAAYAITRLGRRFAADSPQLQEAFMNLEQRLEPYKFRKRVPPIDEETRAYFRIYLGMIDV</sequence>
<keyword evidence="1" id="KW-1133">Transmembrane helix</keyword>
<evidence type="ECO:0008006" key="4">
    <source>
        <dbReference type="Google" id="ProtNLM"/>
    </source>
</evidence>
<accession>A0ABZ3HA06</accession>
<keyword evidence="1" id="KW-0472">Membrane</keyword>
<dbReference type="RefSeq" id="WP_345972218.1">
    <property type="nucleotide sequence ID" value="NZ_CP147920.1"/>
</dbReference>
<evidence type="ECO:0000256" key="1">
    <source>
        <dbReference type="SAM" id="Phobius"/>
    </source>
</evidence>
<keyword evidence="1" id="KW-0812">Transmembrane</keyword>
<gene>
    <name evidence="2" type="ORF">WCY31_09665</name>
</gene>
<proteinExistence type="predicted"/>